<dbReference type="GO" id="GO:0071949">
    <property type="term" value="F:FAD binding"/>
    <property type="evidence" value="ECO:0007669"/>
    <property type="project" value="InterPro"/>
</dbReference>
<dbReference type="InterPro" id="IPR006094">
    <property type="entry name" value="Oxid_FAD_bind_N"/>
</dbReference>
<gene>
    <name evidence="2" type="ORF">UFOPK3837_01012</name>
</gene>
<dbReference type="Gene3D" id="3.30.465.10">
    <property type="match status" value="1"/>
</dbReference>
<dbReference type="InterPro" id="IPR036318">
    <property type="entry name" value="FAD-bd_PCMH-like_sf"/>
</dbReference>
<dbReference type="PANTHER" id="PTHR43762:SF1">
    <property type="entry name" value="D-ARABINONO-1,4-LACTONE OXIDASE"/>
    <property type="match status" value="1"/>
</dbReference>
<sequence>MRLKSWGRLTEYSIDARALDSKSTTASQLKARPALAHGASRSYGDVAISASIWLTTNLDRFVEFDESTGQLTVEAGVQLGDIQKLFAPRGWLLPVSPGTQFVTVGGAIANDIHGKNHHSAGTFGEHVTALTLVRTDGSERTCSTKDNRELFEATIGGLGLTGLITQASILLKKVPGPWIDAETIPFKNIDEFFRLSAESEAFEYSVAWFDCVSKSGHGIFTRGNHSLETKDLKPSRAMTFPFTPPLSLINRATLGLLNNAYFLLGVSTRGKKTIPYEPFFYPLDGIRHWNRAYGPKGFFQHQCVLPEATARLALQELLVAIRKAKAGSLLAVLKTTGERELPGLLSFGMKGVTLALDFPNQGAKTLELLATLEEIVVKHGGRLNPSKDATMKPETFKTGYPNLGKFLKQKDQGITSLFFERVIERKP</sequence>
<dbReference type="InterPro" id="IPR016166">
    <property type="entry name" value="FAD-bd_PCMH"/>
</dbReference>
<proteinExistence type="predicted"/>
<dbReference type="EMBL" id="CAFBNO010000062">
    <property type="protein sequence ID" value="CAB4960153.1"/>
    <property type="molecule type" value="Genomic_DNA"/>
</dbReference>
<protein>
    <submittedName>
        <fullName evidence="2">Unannotated protein</fullName>
    </submittedName>
</protein>
<organism evidence="2">
    <name type="scientific">freshwater metagenome</name>
    <dbReference type="NCBI Taxonomy" id="449393"/>
    <lineage>
        <taxon>unclassified sequences</taxon>
        <taxon>metagenomes</taxon>
        <taxon>ecological metagenomes</taxon>
    </lineage>
</organism>
<dbReference type="PROSITE" id="PS51387">
    <property type="entry name" value="FAD_PCMH"/>
    <property type="match status" value="1"/>
</dbReference>
<dbReference type="InterPro" id="IPR010031">
    <property type="entry name" value="FAD_lactone_oxidase-like"/>
</dbReference>
<accession>A0A6J7KZD6</accession>
<dbReference type="AlphaFoldDB" id="A0A6J7KZD6"/>
<dbReference type="Pfam" id="PF01565">
    <property type="entry name" value="FAD_binding_4"/>
    <property type="match status" value="1"/>
</dbReference>
<evidence type="ECO:0000259" key="1">
    <source>
        <dbReference type="PROSITE" id="PS51387"/>
    </source>
</evidence>
<evidence type="ECO:0000313" key="2">
    <source>
        <dbReference type="EMBL" id="CAB4960153.1"/>
    </source>
</evidence>
<feature type="domain" description="FAD-binding PCMH-type" evidence="1">
    <location>
        <begin position="1"/>
        <end position="174"/>
    </location>
</feature>
<dbReference type="PANTHER" id="PTHR43762">
    <property type="entry name" value="L-GULONOLACTONE OXIDASE"/>
    <property type="match status" value="1"/>
</dbReference>
<dbReference type="SUPFAM" id="SSF56176">
    <property type="entry name" value="FAD-binding/transporter-associated domain-like"/>
    <property type="match status" value="1"/>
</dbReference>
<dbReference type="InterPro" id="IPR016169">
    <property type="entry name" value="FAD-bd_PCMH_sub2"/>
</dbReference>
<dbReference type="GO" id="GO:0016899">
    <property type="term" value="F:oxidoreductase activity, acting on the CH-OH group of donors, oxygen as acceptor"/>
    <property type="evidence" value="ECO:0007669"/>
    <property type="project" value="InterPro"/>
</dbReference>
<name>A0A6J7KZD6_9ZZZZ</name>
<reference evidence="2" key="1">
    <citation type="submission" date="2020-05" db="EMBL/GenBank/DDBJ databases">
        <authorList>
            <person name="Chiriac C."/>
            <person name="Salcher M."/>
            <person name="Ghai R."/>
            <person name="Kavagutti S V."/>
        </authorList>
    </citation>
    <scope>NUCLEOTIDE SEQUENCE</scope>
</reference>